<protein>
    <recommendedName>
        <fullName evidence="4">Flagella basal body P-ring formation protein FlgA</fullName>
    </recommendedName>
</protein>
<dbReference type="PANTHER" id="PTHR36307">
    <property type="entry name" value="FLAGELLA BASAL BODY P-RING FORMATION PROTEIN FLGA"/>
    <property type="match status" value="1"/>
</dbReference>
<gene>
    <name evidence="6" type="primary">flgA</name>
    <name evidence="6" type="ORF">CI1B_12410</name>
</gene>
<reference evidence="6" key="1">
    <citation type="submission" date="2019-02" db="EMBL/GenBank/DDBJ databases">
        <authorList>
            <person name="Pothier F.J."/>
        </authorList>
    </citation>
    <scope>NUCLEOTIDE SEQUENCE</scope>
    <source>
        <strain evidence="6">CI-1B</strain>
    </source>
</reference>
<evidence type="ECO:0000313" key="6">
    <source>
        <dbReference type="EMBL" id="VIO66129.1"/>
    </source>
</evidence>
<keyword evidence="6" id="KW-0969">Cilium</keyword>
<keyword evidence="4" id="KW-1005">Bacterial flagellum biogenesis</keyword>
<accession>A0A508SU46</accession>
<feature type="domain" description="SAF" evidence="5">
    <location>
        <begin position="27"/>
        <end position="90"/>
    </location>
</feature>
<evidence type="ECO:0000259" key="5">
    <source>
        <dbReference type="SMART" id="SM00858"/>
    </source>
</evidence>
<comment type="caution">
    <text evidence="6">The sequence shown here is derived from an EMBL/GenBank/DDBJ whole genome shotgun (WGS) entry which is preliminary data.</text>
</comment>
<keyword evidence="6" id="KW-0282">Flagellum</keyword>
<dbReference type="Pfam" id="PF13144">
    <property type="entry name" value="ChapFlgA"/>
    <property type="match status" value="1"/>
</dbReference>
<dbReference type="InterPro" id="IPR013974">
    <property type="entry name" value="SAF"/>
</dbReference>
<keyword evidence="3 4" id="KW-0574">Periplasm</keyword>
<dbReference type="InterPro" id="IPR017585">
    <property type="entry name" value="SAF_FlgA"/>
</dbReference>
<keyword evidence="2" id="KW-0732">Signal</keyword>
<dbReference type="Gene3D" id="2.30.30.760">
    <property type="match status" value="1"/>
</dbReference>
<keyword evidence="7" id="KW-1185">Reference proteome</keyword>
<comment type="similarity">
    <text evidence="4">Belongs to the FlgA family.</text>
</comment>
<keyword evidence="6" id="KW-0966">Cell projection</keyword>
<organism evidence="6 7">
    <name type="scientific">Bradyrhizobium ivorense</name>
    <dbReference type="NCBI Taxonomy" id="2511166"/>
    <lineage>
        <taxon>Bacteria</taxon>
        <taxon>Pseudomonadati</taxon>
        <taxon>Pseudomonadota</taxon>
        <taxon>Alphaproteobacteria</taxon>
        <taxon>Hyphomicrobiales</taxon>
        <taxon>Nitrobacteraceae</taxon>
        <taxon>Bradyrhizobium</taxon>
    </lineage>
</organism>
<name>A0A508SU46_9BRAD</name>
<evidence type="ECO:0000256" key="2">
    <source>
        <dbReference type="ARBA" id="ARBA00022729"/>
    </source>
</evidence>
<dbReference type="GO" id="GO:0042597">
    <property type="term" value="C:periplasmic space"/>
    <property type="evidence" value="ECO:0007669"/>
    <property type="project" value="UniProtKB-SubCell"/>
</dbReference>
<dbReference type="Proteomes" id="UP000328092">
    <property type="component" value="Unassembled WGS sequence"/>
</dbReference>
<comment type="subcellular location">
    <subcellularLocation>
        <location evidence="1 4">Periplasm</location>
    </subcellularLocation>
</comment>
<dbReference type="GO" id="GO:0044780">
    <property type="term" value="P:bacterial-type flagellum assembly"/>
    <property type="evidence" value="ECO:0007669"/>
    <property type="project" value="InterPro"/>
</dbReference>
<evidence type="ECO:0000313" key="7">
    <source>
        <dbReference type="Proteomes" id="UP000328092"/>
    </source>
</evidence>
<dbReference type="RefSeq" id="WP_244626414.1">
    <property type="nucleotide sequence ID" value="NZ_CAADFC020000004.1"/>
</dbReference>
<evidence type="ECO:0000256" key="3">
    <source>
        <dbReference type="ARBA" id="ARBA00022764"/>
    </source>
</evidence>
<dbReference type="InterPro" id="IPR039246">
    <property type="entry name" value="Flagellar_FlgA"/>
</dbReference>
<dbReference type="EMBL" id="CAADFC020000004">
    <property type="protein sequence ID" value="VIO66129.1"/>
    <property type="molecule type" value="Genomic_DNA"/>
</dbReference>
<comment type="function">
    <text evidence="4">Involved in the assembly process of the P-ring formation. It may associate with FlgF on the rod constituting a structure essential for the P-ring assembly or may act as a modulator protein for the P-ring assembly.</text>
</comment>
<dbReference type="SMART" id="SM00858">
    <property type="entry name" value="SAF"/>
    <property type="match status" value="1"/>
</dbReference>
<evidence type="ECO:0000256" key="4">
    <source>
        <dbReference type="RuleBase" id="RU362063"/>
    </source>
</evidence>
<dbReference type="CDD" id="cd11614">
    <property type="entry name" value="SAF_CpaB_FlgA_like"/>
    <property type="match status" value="1"/>
</dbReference>
<proteinExistence type="inferred from homology"/>
<dbReference type="AlphaFoldDB" id="A0A508SU46"/>
<dbReference type="NCBIfam" id="TIGR03170">
    <property type="entry name" value="flgA_cterm"/>
    <property type="match status" value="1"/>
</dbReference>
<dbReference type="PANTHER" id="PTHR36307:SF1">
    <property type="entry name" value="FLAGELLA BASAL BODY P-RING FORMATION PROTEIN FLGA"/>
    <property type="match status" value="1"/>
</dbReference>
<sequence length="154" mass="16006">MLNTIVRGVVAALLGLAFAGPVAADERRLPVPAVTIRAGEVIRDDMITERAFASNLLGVALFIDGRPTLVGRMARRTLLPGQPIPTNAVEDPWAVARGATVKVIVEESGLSIVTYGSAMQSGAVGALIPVRNTDTGVVIRGIVQPDGTIKVVDG</sequence>
<evidence type="ECO:0000256" key="1">
    <source>
        <dbReference type="ARBA" id="ARBA00004418"/>
    </source>
</evidence>